<feature type="region of interest" description="Disordered" evidence="1">
    <location>
        <begin position="1"/>
        <end position="26"/>
    </location>
</feature>
<comment type="caution">
    <text evidence="2">The sequence shown here is derived from an EMBL/GenBank/DDBJ whole genome shotgun (WGS) entry which is preliminary data.</text>
</comment>
<keyword evidence="3" id="KW-1185">Reference proteome</keyword>
<gene>
    <name evidence="2" type="ORF">Dsin_001490</name>
</gene>
<proteinExistence type="predicted"/>
<organism evidence="2 3">
    <name type="scientific">Dipteronia sinensis</name>
    <dbReference type="NCBI Taxonomy" id="43782"/>
    <lineage>
        <taxon>Eukaryota</taxon>
        <taxon>Viridiplantae</taxon>
        <taxon>Streptophyta</taxon>
        <taxon>Embryophyta</taxon>
        <taxon>Tracheophyta</taxon>
        <taxon>Spermatophyta</taxon>
        <taxon>Magnoliopsida</taxon>
        <taxon>eudicotyledons</taxon>
        <taxon>Gunneridae</taxon>
        <taxon>Pentapetalae</taxon>
        <taxon>rosids</taxon>
        <taxon>malvids</taxon>
        <taxon>Sapindales</taxon>
        <taxon>Sapindaceae</taxon>
        <taxon>Hippocastanoideae</taxon>
        <taxon>Acereae</taxon>
        <taxon>Dipteronia</taxon>
    </lineage>
</organism>
<name>A0AAE0B5P9_9ROSI</name>
<evidence type="ECO:0000313" key="2">
    <source>
        <dbReference type="EMBL" id="KAK3229609.1"/>
    </source>
</evidence>
<protein>
    <recommendedName>
        <fullName evidence="4">Reverse transcriptase</fullName>
    </recommendedName>
</protein>
<dbReference type="AlphaFoldDB" id="A0AAE0B5P9"/>
<accession>A0AAE0B5P9</accession>
<evidence type="ECO:0008006" key="4">
    <source>
        <dbReference type="Google" id="ProtNLM"/>
    </source>
</evidence>
<evidence type="ECO:0000256" key="1">
    <source>
        <dbReference type="SAM" id="MobiDB-lite"/>
    </source>
</evidence>
<feature type="compositionally biased region" description="Polar residues" evidence="1">
    <location>
        <begin position="14"/>
        <end position="26"/>
    </location>
</feature>
<dbReference type="PANTHER" id="PTHR33710:SF64">
    <property type="entry name" value="ENDONUCLEASE_EXONUCLEASE_PHOSPHATASE DOMAIN-CONTAINING PROTEIN"/>
    <property type="match status" value="1"/>
</dbReference>
<dbReference type="SUPFAM" id="SSF56219">
    <property type="entry name" value="DNase I-like"/>
    <property type="match status" value="1"/>
</dbReference>
<evidence type="ECO:0000313" key="3">
    <source>
        <dbReference type="Proteomes" id="UP001281410"/>
    </source>
</evidence>
<dbReference type="PANTHER" id="PTHR33710">
    <property type="entry name" value="BNAC02G09200D PROTEIN"/>
    <property type="match status" value="1"/>
</dbReference>
<dbReference type="Gene3D" id="3.60.10.10">
    <property type="entry name" value="Endonuclease/exonuclease/phosphatase"/>
    <property type="match status" value="1"/>
</dbReference>
<sequence length="394" mass="44392">MITRNKGVRYAGDSNKSTEGIVSPDSSSEKWNLEVKSAQVFEEAVKVGTNIHAAPSKENRDKWILETEVAKVIETGVSLGLDFSNKNSDLVKEISNRELGDEERVVRNLGGAILNRGVGVEAVGSAGGLIILWNDEEFKCISCITNDLCIILMGELISVKKKQAVFCNIYEPNVERERILLWEFLIQAQASLPHPLCFGEDFNTVMDPSERKGGLCSRSFLKSFNEFILKAKVIDILMHCSKFTWSNNREKGSWAKLDRFLLSPTLLSWFPNLVQHFLLRNISDHSMVVLGEPKMDWGPTPFRFFNHWMEDKEMLVDAMKGWNDCNIKGSKGLVLFNKANAAKIRMKRWVKVKKSGTSSIPKIEKQLGEAESKAVTEGWTMSLRNDMLTLISAL</sequence>
<dbReference type="InterPro" id="IPR036691">
    <property type="entry name" value="Endo/exonu/phosph_ase_sf"/>
</dbReference>
<dbReference type="EMBL" id="JANJYJ010000001">
    <property type="protein sequence ID" value="KAK3229609.1"/>
    <property type="molecule type" value="Genomic_DNA"/>
</dbReference>
<reference evidence="2" key="1">
    <citation type="journal article" date="2023" name="Plant J.">
        <title>Genome sequences and population genomics provide insights into the demographic history, inbreeding, and mutation load of two 'living fossil' tree species of Dipteronia.</title>
        <authorList>
            <person name="Feng Y."/>
            <person name="Comes H.P."/>
            <person name="Chen J."/>
            <person name="Zhu S."/>
            <person name="Lu R."/>
            <person name="Zhang X."/>
            <person name="Li P."/>
            <person name="Qiu J."/>
            <person name="Olsen K.M."/>
            <person name="Qiu Y."/>
        </authorList>
    </citation>
    <scope>NUCLEOTIDE SEQUENCE</scope>
    <source>
        <strain evidence="2">NBL</strain>
    </source>
</reference>
<dbReference type="Proteomes" id="UP001281410">
    <property type="component" value="Unassembled WGS sequence"/>
</dbReference>